<evidence type="ECO:0000313" key="6">
    <source>
        <dbReference type="EMBL" id="OAO15620.1"/>
    </source>
</evidence>
<sequence length="432" mass="48164">MDDIEKIPLTHAKERSDDWKAAYMSVGIALIFFGSNTTQNFVVPIYQSVGALSLGIMYITATVSSFFAPSVISRFPSERRALSFFSFEFCLFVGNFAFNYPVLNIVCSVLHGFCLSCFWSSQGVYLGLISDTTNRGKRTGTFWAIFMAGNICGNFCAYLILRFIGLPEMKPGWNTSVSIMFLTLMAFVFAGALMLCYLPPAKSNHEKEQAFVASKESSVGIYQGMKNCYYLLTTPKFVYLTFTMFANGYIALFVPSQMNRQVKDSVSVGIFMSIYAMSEIAFSKTGAVISDRFGAFYVILLGCVSQIVGQVLMMCNDIHQKAWLYVIAYVFFGGADSCFQTQALALTLYYFPGLSATANSCFRLFQFLSGAVCSLTTPLYVREGVVSEGMFYLENGVMFGLLALSFVALWMFVAKYKTSIETDDSLLRQREM</sequence>
<gene>
    <name evidence="6" type="ORF">AV274_2694</name>
</gene>
<feature type="transmembrane region" description="Helical" evidence="5">
    <location>
        <begin position="294"/>
        <end position="314"/>
    </location>
</feature>
<dbReference type="Gene3D" id="1.20.1250.20">
    <property type="entry name" value="MFS general substrate transporter like domains"/>
    <property type="match status" value="2"/>
</dbReference>
<dbReference type="OrthoDB" id="65530at2759"/>
<organism evidence="6 7">
    <name type="scientific">Blastocystis sp. subtype 1 (strain ATCC 50177 / NandII)</name>
    <dbReference type="NCBI Taxonomy" id="478820"/>
    <lineage>
        <taxon>Eukaryota</taxon>
        <taxon>Sar</taxon>
        <taxon>Stramenopiles</taxon>
        <taxon>Bigyra</taxon>
        <taxon>Opalozoa</taxon>
        <taxon>Opalinata</taxon>
        <taxon>Blastocystidae</taxon>
        <taxon>Blastocystis</taxon>
    </lineage>
</organism>
<evidence type="ECO:0000313" key="7">
    <source>
        <dbReference type="Proteomes" id="UP000078348"/>
    </source>
</evidence>
<keyword evidence="4 5" id="KW-0472">Membrane</keyword>
<dbReference type="EMBL" id="LXWW01000129">
    <property type="protein sequence ID" value="OAO15620.1"/>
    <property type="molecule type" value="Genomic_DNA"/>
</dbReference>
<proteinExistence type="predicted"/>
<evidence type="ECO:0000256" key="2">
    <source>
        <dbReference type="ARBA" id="ARBA00022692"/>
    </source>
</evidence>
<keyword evidence="3 5" id="KW-1133">Transmembrane helix</keyword>
<dbReference type="GO" id="GO:0022857">
    <property type="term" value="F:transmembrane transporter activity"/>
    <property type="evidence" value="ECO:0007669"/>
    <property type="project" value="InterPro"/>
</dbReference>
<dbReference type="GO" id="GO:0016020">
    <property type="term" value="C:membrane"/>
    <property type="evidence" value="ECO:0007669"/>
    <property type="project" value="UniProtKB-SubCell"/>
</dbReference>
<feature type="transmembrane region" description="Helical" evidence="5">
    <location>
        <begin position="177"/>
        <end position="198"/>
    </location>
</feature>
<reference evidence="6 7" key="1">
    <citation type="submission" date="2016-05" db="EMBL/GenBank/DDBJ databases">
        <title>Nuclear genome of Blastocystis sp. subtype 1 NandII.</title>
        <authorList>
            <person name="Gentekaki E."/>
            <person name="Curtis B."/>
            <person name="Stairs C."/>
            <person name="Eme L."/>
            <person name="Herman E."/>
            <person name="Klimes V."/>
            <person name="Arias M.C."/>
            <person name="Elias M."/>
            <person name="Hilliou F."/>
            <person name="Klute M."/>
            <person name="Malik S.-B."/>
            <person name="Pightling A."/>
            <person name="Rachubinski R."/>
            <person name="Salas D."/>
            <person name="Schlacht A."/>
            <person name="Suga H."/>
            <person name="Archibald J."/>
            <person name="Ball S.G."/>
            <person name="Clark G."/>
            <person name="Dacks J."/>
            <person name="Van Der Giezen M."/>
            <person name="Tsaousis A."/>
            <person name="Roger A."/>
        </authorList>
    </citation>
    <scope>NUCLEOTIDE SEQUENCE [LARGE SCALE GENOMIC DNA]</scope>
    <source>
        <strain evidence="7">ATCC 50177 / NandII</strain>
    </source>
</reference>
<name>A0A196SEY3_BLAHN</name>
<feature type="transmembrane region" description="Helical" evidence="5">
    <location>
        <begin position="45"/>
        <end position="69"/>
    </location>
</feature>
<dbReference type="SUPFAM" id="SSF103473">
    <property type="entry name" value="MFS general substrate transporter"/>
    <property type="match status" value="1"/>
</dbReference>
<protein>
    <submittedName>
        <fullName evidence="6">Major facilitator superfamily transporter</fullName>
    </submittedName>
</protein>
<evidence type="ECO:0000256" key="4">
    <source>
        <dbReference type="ARBA" id="ARBA00023136"/>
    </source>
</evidence>
<evidence type="ECO:0000256" key="3">
    <source>
        <dbReference type="ARBA" id="ARBA00022989"/>
    </source>
</evidence>
<feature type="transmembrane region" description="Helical" evidence="5">
    <location>
        <begin position="21"/>
        <end position="39"/>
    </location>
</feature>
<dbReference type="STRING" id="478820.A0A196SEY3"/>
<dbReference type="PANTHER" id="PTHR23294:SF0">
    <property type="entry name" value="UNC93-LIKE PROTEIN MFSD11"/>
    <property type="match status" value="1"/>
</dbReference>
<feature type="transmembrane region" description="Helical" evidence="5">
    <location>
        <begin position="393"/>
        <end position="413"/>
    </location>
</feature>
<dbReference type="Proteomes" id="UP000078348">
    <property type="component" value="Unassembled WGS sequence"/>
</dbReference>
<dbReference type="AlphaFoldDB" id="A0A196SEY3"/>
<feature type="transmembrane region" description="Helical" evidence="5">
    <location>
        <begin position="326"/>
        <end position="351"/>
    </location>
</feature>
<feature type="transmembrane region" description="Helical" evidence="5">
    <location>
        <begin position="363"/>
        <end position="381"/>
    </location>
</feature>
<evidence type="ECO:0000256" key="5">
    <source>
        <dbReference type="SAM" id="Phobius"/>
    </source>
</evidence>
<dbReference type="PANTHER" id="PTHR23294">
    <property type="entry name" value="ET TRANSLATION PRODUCT-RELATED"/>
    <property type="match status" value="1"/>
</dbReference>
<dbReference type="InterPro" id="IPR036259">
    <property type="entry name" value="MFS_trans_sf"/>
</dbReference>
<comment type="caution">
    <text evidence="6">The sequence shown here is derived from an EMBL/GenBank/DDBJ whole genome shotgun (WGS) entry which is preliminary data.</text>
</comment>
<feature type="transmembrane region" description="Helical" evidence="5">
    <location>
        <begin position="237"/>
        <end position="254"/>
    </location>
</feature>
<comment type="subcellular location">
    <subcellularLocation>
        <location evidence="1">Membrane</location>
        <topology evidence="1">Multi-pass membrane protein</topology>
    </subcellularLocation>
</comment>
<feature type="transmembrane region" description="Helical" evidence="5">
    <location>
        <begin position="109"/>
        <end position="129"/>
    </location>
</feature>
<keyword evidence="2 5" id="KW-0812">Transmembrane</keyword>
<dbReference type="Pfam" id="PF07690">
    <property type="entry name" value="MFS_1"/>
    <property type="match status" value="1"/>
</dbReference>
<evidence type="ECO:0000256" key="1">
    <source>
        <dbReference type="ARBA" id="ARBA00004141"/>
    </source>
</evidence>
<accession>A0A196SEY3</accession>
<dbReference type="InterPro" id="IPR051617">
    <property type="entry name" value="UNC-93-like_regulator"/>
</dbReference>
<feature type="transmembrane region" description="Helical" evidence="5">
    <location>
        <begin position="81"/>
        <end position="103"/>
    </location>
</feature>
<feature type="transmembrane region" description="Helical" evidence="5">
    <location>
        <begin position="141"/>
        <end position="165"/>
    </location>
</feature>
<keyword evidence="7" id="KW-1185">Reference proteome</keyword>
<dbReference type="InterPro" id="IPR011701">
    <property type="entry name" value="MFS"/>
</dbReference>